<proteinExistence type="predicted"/>
<sequence length="336" mass="36529">MRDCSAMIHDDIPIDTFLPLPDHAGQSSARRKTGIEIEFAGLSVDEAGQVVQRLWGGTIAPVDDRDLKVTGGQFGEVKVELDISLQKKWAEDLATQALGGLVPVEVVTAPLTQEDLPQVDRLVAALRKAGALGTRARLGYGFGLHLNPELPAPNGAGLVEVARAYAFLEDWLRHSDPIDPARRVLPFVDPWPTALKDALAQAEGWSVAQFAQTYATHAPSRHFGLDLLPALQHLRPDALESVPEAHLKGGRPTFHYRLAEARLDEAGWSVAYEWNRWCLIEAVAANARALAELAQRWQDHRAGLLPLGSDWAAQVEGVLARANLLALLSTGTGQET</sequence>
<reference evidence="1 2" key="1">
    <citation type="submission" date="2017-11" db="EMBL/GenBank/DDBJ databases">
        <title>Revised Sequence and Annotation of the Rhodobaca barguzinensis strain alga05 Genome.</title>
        <authorList>
            <person name="Kopejtka K."/>
            <person name="Tomasch J.M."/>
            <person name="Bunk B."/>
            <person name="Koblizek M."/>
        </authorList>
    </citation>
    <scope>NUCLEOTIDE SEQUENCE [LARGE SCALE GENOMIC DNA]</scope>
    <source>
        <strain evidence="2">alga05</strain>
    </source>
</reference>
<name>A0A2K8KDQ1_9RHOB</name>
<dbReference type="AlphaFoldDB" id="A0A2K8KDQ1"/>
<evidence type="ECO:0000313" key="1">
    <source>
        <dbReference type="EMBL" id="ATX64888.1"/>
    </source>
</evidence>
<keyword evidence="2" id="KW-1185">Reference proteome</keyword>
<evidence type="ECO:0008006" key="3">
    <source>
        <dbReference type="Google" id="ProtNLM"/>
    </source>
</evidence>
<organism evidence="1 2">
    <name type="scientific">Roseinatronobacter bogoriensis subsp. barguzinensis</name>
    <dbReference type="NCBI Taxonomy" id="441209"/>
    <lineage>
        <taxon>Bacteria</taxon>
        <taxon>Pseudomonadati</taxon>
        <taxon>Pseudomonadota</taxon>
        <taxon>Alphaproteobacteria</taxon>
        <taxon>Rhodobacterales</taxon>
        <taxon>Paracoccaceae</taxon>
        <taxon>Roseinatronobacter</taxon>
    </lineage>
</organism>
<dbReference type="Proteomes" id="UP000228948">
    <property type="component" value="Chromosome"/>
</dbReference>
<protein>
    <recommendedName>
        <fullName evidence="3">Amidoligase enzyme</fullName>
    </recommendedName>
</protein>
<dbReference type="InterPro" id="IPR022025">
    <property type="entry name" value="Amidoligase_2"/>
</dbReference>
<accession>A0A2K8KDQ1</accession>
<dbReference type="EMBL" id="CP024899">
    <property type="protein sequence ID" value="ATX64888.1"/>
    <property type="molecule type" value="Genomic_DNA"/>
</dbReference>
<gene>
    <name evidence="1" type="ORF">BG454_02745</name>
</gene>
<dbReference type="STRING" id="441209.GCA_001870665_00675"/>
<evidence type="ECO:0000313" key="2">
    <source>
        <dbReference type="Proteomes" id="UP000228948"/>
    </source>
</evidence>
<dbReference type="Pfam" id="PF12224">
    <property type="entry name" value="Amidoligase_2"/>
    <property type="match status" value="1"/>
</dbReference>
<dbReference type="KEGG" id="rbg:BG454_02745"/>